<evidence type="ECO:0000256" key="7">
    <source>
        <dbReference type="ARBA" id="ARBA00022989"/>
    </source>
</evidence>
<dbReference type="FunFam" id="1.20.1250.20:FF:000001">
    <property type="entry name" value="Dicarboxylate MFS transporter"/>
    <property type="match status" value="1"/>
</dbReference>
<accession>A0A6P2IN36</accession>
<dbReference type="PROSITE" id="PS50850">
    <property type="entry name" value="MFS"/>
    <property type="match status" value="1"/>
</dbReference>
<keyword evidence="3" id="KW-0813">Transport</keyword>
<evidence type="ECO:0000256" key="3">
    <source>
        <dbReference type="ARBA" id="ARBA00022448"/>
    </source>
</evidence>
<protein>
    <submittedName>
        <fullName evidence="11">MFS transporter</fullName>
    </submittedName>
</protein>
<comment type="subcellular location">
    <subcellularLocation>
        <location evidence="1">Cell membrane</location>
        <topology evidence="1">Multi-pass membrane protein</topology>
    </subcellularLocation>
</comment>
<dbReference type="InterPro" id="IPR051084">
    <property type="entry name" value="H+-coupled_symporters"/>
</dbReference>
<feature type="transmembrane region" description="Helical" evidence="9">
    <location>
        <begin position="61"/>
        <end position="85"/>
    </location>
</feature>
<evidence type="ECO:0000313" key="11">
    <source>
        <dbReference type="EMBL" id="VWB32536.1"/>
    </source>
</evidence>
<dbReference type="InterPro" id="IPR020846">
    <property type="entry name" value="MFS_dom"/>
</dbReference>
<dbReference type="EMBL" id="CABVQC010000006">
    <property type="protein sequence ID" value="VWB32536.1"/>
    <property type="molecule type" value="Genomic_DNA"/>
</dbReference>
<gene>
    <name evidence="11" type="ORF">BLA13014_01275</name>
</gene>
<keyword evidence="7 9" id="KW-1133">Transmembrane helix</keyword>
<evidence type="ECO:0000256" key="9">
    <source>
        <dbReference type="SAM" id="Phobius"/>
    </source>
</evidence>
<feature type="transmembrane region" description="Helical" evidence="9">
    <location>
        <begin position="340"/>
        <end position="364"/>
    </location>
</feature>
<keyword evidence="4" id="KW-1003">Cell membrane</keyword>
<sequence>MQNSTLDRAVDAAPRTLNATATRKLIVATSLGNGLEIFDFTVFSFFAAHIGAAFFPSHDPLTSLLLAVGTFGAGFFARPLGALLIGSHADRVGRRAAMTMTIWLMAIGTCAIALSPTYAQIGVAAPLIVLAGRLLQGFSAGGEVGASTTLLMESGQASRRGYMISWQMTSQGIAAATGAVVGLILTRTLPADAVASWGWRVPFLIGLLIAPVGYYIRRHLPDHHARDGVERVQSPLRELFTNHVRAFVVSTLMIISGTVSMYTLVYFMPNYLSRVMHLPATLGFSAALLGSIMIVIVSPVAGVIADRAMRRKPLAIVLGVIGASCTLPAFWLLTHTTAPGIVLGVIALMVALMILGTGNGMLMIMEAFPASVRASGFASTYATGVTLFGGTAQFVVTALVARTGHPFSAGWYVFAANIVSLLAVCAYRAAKRA</sequence>
<evidence type="ECO:0000256" key="5">
    <source>
        <dbReference type="ARBA" id="ARBA00022692"/>
    </source>
</evidence>
<feature type="transmembrane region" description="Helical" evidence="9">
    <location>
        <begin position="280"/>
        <end position="302"/>
    </location>
</feature>
<comment type="similarity">
    <text evidence="2">Belongs to the major facilitator superfamily. Metabolite:H+ Symporter (MHS) family (TC 2.A.1.6) family.</text>
</comment>
<dbReference type="Gene3D" id="1.20.1250.20">
    <property type="entry name" value="MFS general substrate transporter like domains"/>
    <property type="match status" value="1"/>
</dbReference>
<feature type="transmembrane region" description="Helical" evidence="9">
    <location>
        <begin position="197"/>
        <end position="216"/>
    </location>
</feature>
<proteinExistence type="inferred from homology"/>
<feature type="transmembrane region" description="Helical" evidence="9">
    <location>
        <begin position="411"/>
        <end position="430"/>
    </location>
</feature>
<dbReference type="GO" id="GO:0015293">
    <property type="term" value="F:symporter activity"/>
    <property type="evidence" value="ECO:0007669"/>
    <property type="project" value="UniProtKB-KW"/>
</dbReference>
<evidence type="ECO:0000256" key="8">
    <source>
        <dbReference type="ARBA" id="ARBA00023136"/>
    </source>
</evidence>
<feature type="transmembrane region" description="Helical" evidence="9">
    <location>
        <begin position="97"/>
        <end position="115"/>
    </location>
</feature>
<dbReference type="GO" id="GO:0005886">
    <property type="term" value="C:plasma membrane"/>
    <property type="evidence" value="ECO:0007669"/>
    <property type="project" value="UniProtKB-SubCell"/>
</dbReference>
<dbReference type="AlphaFoldDB" id="A0A6P2IN36"/>
<keyword evidence="6" id="KW-0769">Symport</keyword>
<feature type="transmembrane region" description="Helical" evidence="9">
    <location>
        <begin position="162"/>
        <end position="185"/>
    </location>
</feature>
<evidence type="ECO:0000256" key="2">
    <source>
        <dbReference type="ARBA" id="ARBA00008240"/>
    </source>
</evidence>
<dbReference type="PANTHER" id="PTHR43528:SF3">
    <property type="entry name" value="CITRATE-PROTON SYMPORTER"/>
    <property type="match status" value="1"/>
</dbReference>
<reference evidence="11 12" key="1">
    <citation type="submission" date="2019-09" db="EMBL/GenBank/DDBJ databases">
        <authorList>
            <person name="Depoorter E."/>
        </authorList>
    </citation>
    <scope>NUCLEOTIDE SEQUENCE [LARGE SCALE GENOMIC DNA]</scope>
    <source>
        <strain evidence="11">LMG 13014</strain>
    </source>
</reference>
<feature type="transmembrane region" description="Helical" evidence="9">
    <location>
        <begin position="121"/>
        <end position="141"/>
    </location>
</feature>
<dbReference type="PANTHER" id="PTHR43528">
    <property type="entry name" value="ALPHA-KETOGLUTARATE PERMEASE"/>
    <property type="match status" value="1"/>
</dbReference>
<feature type="domain" description="Major facilitator superfamily (MFS) profile" evidence="10">
    <location>
        <begin position="25"/>
        <end position="433"/>
    </location>
</feature>
<evidence type="ECO:0000313" key="12">
    <source>
        <dbReference type="Proteomes" id="UP000494261"/>
    </source>
</evidence>
<evidence type="ECO:0000256" key="6">
    <source>
        <dbReference type="ARBA" id="ARBA00022847"/>
    </source>
</evidence>
<dbReference type="RefSeq" id="WP_175021694.1">
    <property type="nucleotide sequence ID" value="NZ_CABVQC010000006.1"/>
</dbReference>
<dbReference type="InterPro" id="IPR005829">
    <property type="entry name" value="Sugar_transporter_CS"/>
</dbReference>
<dbReference type="SUPFAM" id="SSF103473">
    <property type="entry name" value="MFS general substrate transporter"/>
    <property type="match status" value="1"/>
</dbReference>
<feature type="transmembrane region" description="Helical" evidence="9">
    <location>
        <begin position="314"/>
        <end position="334"/>
    </location>
</feature>
<organism evidence="11 12">
    <name type="scientific">Burkholderia aenigmatica</name>
    <dbReference type="NCBI Taxonomy" id="2015348"/>
    <lineage>
        <taxon>Bacteria</taxon>
        <taxon>Pseudomonadati</taxon>
        <taxon>Pseudomonadota</taxon>
        <taxon>Betaproteobacteria</taxon>
        <taxon>Burkholderiales</taxon>
        <taxon>Burkholderiaceae</taxon>
        <taxon>Burkholderia</taxon>
        <taxon>Burkholderia cepacia complex</taxon>
    </lineage>
</organism>
<keyword evidence="8 9" id="KW-0472">Membrane</keyword>
<feature type="transmembrane region" description="Helical" evidence="9">
    <location>
        <begin position="246"/>
        <end position="268"/>
    </location>
</feature>
<dbReference type="Pfam" id="PF07690">
    <property type="entry name" value="MFS_1"/>
    <property type="match status" value="1"/>
</dbReference>
<dbReference type="PROSITE" id="PS00217">
    <property type="entry name" value="SUGAR_TRANSPORT_2"/>
    <property type="match status" value="1"/>
</dbReference>
<evidence type="ECO:0000259" key="10">
    <source>
        <dbReference type="PROSITE" id="PS50850"/>
    </source>
</evidence>
<feature type="transmembrane region" description="Helical" evidence="9">
    <location>
        <begin position="376"/>
        <end position="399"/>
    </location>
</feature>
<name>A0A6P2IN36_9BURK</name>
<keyword evidence="5 9" id="KW-0812">Transmembrane</keyword>
<evidence type="ECO:0000256" key="1">
    <source>
        <dbReference type="ARBA" id="ARBA00004651"/>
    </source>
</evidence>
<dbReference type="InterPro" id="IPR011701">
    <property type="entry name" value="MFS"/>
</dbReference>
<dbReference type="Proteomes" id="UP000494261">
    <property type="component" value="Unassembled WGS sequence"/>
</dbReference>
<evidence type="ECO:0000256" key="4">
    <source>
        <dbReference type="ARBA" id="ARBA00022475"/>
    </source>
</evidence>
<dbReference type="InterPro" id="IPR036259">
    <property type="entry name" value="MFS_trans_sf"/>
</dbReference>